<accession>A0A1T4YEN8</accession>
<dbReference type="GO" id="GO:0009425">
    <property type="term" value="C:bacterial-type flagellum basal body"/>
    <property type="evidence" value="ECO:0007669"/>
    <property type="project" value="UniProtKB-SubCell"/>
</dbReference>
<feature type="region of interest" description="Disordered" evidence="6">
    <location>
        <begin position="1"/>
        <end position="28"/>
    </location>
</feature>
<name>A0A1T4YEN8_9BACL</name>
<evidence type="ECO:0000256" key="3">
    <source>
        <dbReference type="ARBA" id="ARBA00023143"/>
    </source>
</evidence>
<evidence type="ECO:0000256" key="5">
    <source>
        <dbReference type="NCBIfam" id="TIGR00205"/>
    </source>
</evidence>
<dbReference type="PANTHER" id="PTHR34653">
    <property type="match status" value="1"/>
</dbReference>
<reference evidence="8" key="1">
    <citation type="submission" date="2017-02" db="EMBL/GenBank/DDBJ databases">
        <authorList>
            <person name="Varghese N."/>
            <person name="Submissions S."/>
        </authorList>
    </citation>
    <scope>NUCLEOTIDE SEQUENCE [LARGE SCALE GENOMIC DNA]</scope>
    <source>
        <strain evidence="8">DSM 23966</strain>
    </source>
</reference>
<keyword evidence="7" id="KW-0966">Cell projection</keyword>
<dbReference type="HAMAP" id="MF_00724">
    <property type="entry name" value="FliE"/>
    <property type="match status" value="1"/>
</dbReference>
<dbReference type="GO" id="GO:0003774">
    <property type="term" value="F:cytoskeletal motor activity"/>
    <property type="evidence" value="ECO:0007669"/>
    <property type="project" value="InterPro"/>
</dbReference>
<comment type="subcellular location">
    <subcellularLocation>
        <location evidence="1 4">Bacterial flagellum basal body</location>
    </subcellularLocation>
</comment>
<dbReference type="Proteomes" id="UP000190042">
    <property type="component" value="Unassembled WGS sequence"/>
</dbReference>
<evidence type="ECO:0000313" key="8">
    <source>
        <dbReference type="Proteomes" id="UP000190042"/>
    </source>
</evidence>
<dbReference type="Pfam" id="PF02049">
    <property type="entry name" value="FliE"/>
    <property type="match status" value="1"/>
</dbReference>
<dbReference type="AlphaFoldDB" id="A0A1T4YEN8"/>
<evidence type="ECO:0000256" key="1">
    <source>
        <dbReference type="ARBA" id="ARBA00004117"/>
    </source>
</evidence>
<evidence type="ECO:0000256" key="4">
    <source>
        <dbReference type="HAMAP-Rule" id="MF_00724"/>
    </source>
</evidence>
<dbReference type="EMBL" id="FUYJ01000004">
    <property type="protein sequence ID" value="SKB00018.1"/>
    <property type="molecule type" value="Genomic_DNA"/>
</dbReference>
<proteinExistence type="inferred from homology"/>
<dbReference type="GO" id="GO:0071973">
    <property type="term" value="P:bacterial-type flagellum-dependent cell motility"/>
    <property type="evidence" value="ECO:0007669"/>
    <property type="project" value="InterPro"/>
</dbReference>
<organism evidence="7 8">
    <name type="scientific">Sporosarcina newyorkensis</name>
    <dbReference type="NCBI Taxonomy" id="759851"/>
    <lineage>
        <taxon>Bacteria</taxon>
        <taxon>Bacillati</taxon>
        <taxon>Bacillota</taxon>
        <taxon>Bacilli</taxon>
        <taxon>Bacillales</taxon>
        <taxon>Caryophanaceae</taxon>
        <taxon>Sporosarcina</taxon>
    </lineage>
</organism>
<evidence type="ECO:0000256" key="6">
    <source>
        <dbReference type="SAM" id="MobiDB-lite"/>
    </source>
</evidence>
<keyword evidence="8" id="KW-1185">Reference proteome</keyword>
<keyword evidence="7" id="KW-0969">Cilium</keyword>
<comment type="similarity">
    <text evidence="2 4">Belongs to the FliE family.</text>
</comment>
<evidence type="ECO:0000256" key="2">
    <source>
        <dbReference type="ARBA" id="ARBA00009272"/>
    </source>
</evidence>
<dbReference type="InterPro" id="IPR001624">
    <property type="entry name" value="FliE"/>
</dbReference>
<dbReference type="GO" id="GO:0005198">
    <property type="term" value="F:structural molecule activity"/>
    <property type="evidence" value="ECO:0007669"/>
    <property type="project" value="UniProtKB-UniRule"/>
</dbReference>
<sequence>MPIQSITGATSAMSVQQPELKTQKTPFEAQQSFSTMLNDAIQQVDQAQQASDTMTVKLIKGEDVDLHNVMITAQKASVALNATVEIRNKVVEAYQEIIRMPV</sequence>
<dbReference type="NCBIfam" id="TIGR00205">
    <property type="entry name" value="fliE"/>
    <property type="match status" value="1"/>
</dbReference>
<keyword evidence="7" id="KW-0282">Flagellum</keyword>
<dbReference type="RefSeq" id="WP_078817753.1">
    <property type="nucleotide sequence ID" value="NZ_FUYJ01000004.1"/>
</dbReference>
<protein>
    <recommendedName>
        <fullName evidence="4 5">Flagellar hook-basal body complex protein FliE</fullName>
    </recommendedName>
</protein>
<evidence type="ECO:0000313" key="7">
    <source>
        <dbReference type="EMBL" id="SKB00018.1"/>
    </source>
</evidence>
<keyword evidence="3 4" id="KW-0975">Bacterial flagellum</keyword>
<dbReference type="PRINTS" id="PR01006">
    <property type="entry name" value="FLGHOOKFLIE"/>
</dbReference>
<dbReference type="PANTHER" id="PTHR34653:SF1">
    <property type="entry name" value="FLAGELLAR HOOK-BASAL BODY COMPLEX PROTEIN FLIE"/>
    <property type="match status" value="1"/>
</dbReference>
<gene>
    <name evidence="4" type="primary">fliE</name>
    <name evidence="7" type="ORF">SAMN04244570_2399</name>
</gene>